<accession>A0A4Y6PP31</accession>
<dbReference type="OrthoDB" id="5194627at2"/>
<dbReference type="PANTHER" id="PTHR11274">
    <property type="entry name" value="RAD25/XP-B DNA REPAIR HELICASE"/>
    <property type="match status" value="1"/>
</dbReference>
<proteinExistence type="inferred from homology"/>
<evidence type="ECO:0000259" key="10">
    <source>
        <dbReference type="PROSITE" id="PS51192"/>
    </source>
</evidence>
<feature type="domain" description="Helicase C-terminal" evidence="11">
    <location>
        <begin position="410"/>
        <end position="557"/>
    </location>
</feature>
<dbReference type="PRINTS" id="PR00851">
    <property type="entry name" value="XRODRMPGMNTB"/>
</dbReference>
<dbReference type="PANTHER" id="PTHR11274:SF0">
    <property type="entry name" value="GENERAL TRANSCRIPTION AND DNA REPAIR FACTOR IIH HELICASE SUBUNIT XPB"/>
    <property type="match status" value="1"/>
</dbReference>
<dbReference type="InterPro" id="IPR032830">
    <property type="entry name" value="XPB/Ssl2_N"/>
</dbReference>
<evidence type="ECO:0000256" key="9">
    <source>
        <dbReference type="ARBA" id="ARBA00048988"/>
    </source>
</evidence>
<evidence type="ECO:0000313" key="13">
    <source>
        <dbReference type="Proteomes" id="UP000315995"/>
    </source>
</evidence>
<evidence type="ECO:0000313" key="12">
    <source>
        <dbReference type="EMBL" id="QDG50020.1"/>
    </source>
</evidence>
<dbReference type="CDD" id="cd18789">
    <property type="entry name" value="SF2_C_XPB"/>
    <property type="match status" value="1"/>
</dbReference>
<dbReference type="InterPro" id="IPR014001">
    <property type="entry name" value="Helicase_ATP-bd"/>
</dbReference>
<dbReference type="SUPFAM" id="SSF52540">
    <property type="entry name" value="P-loop containing nucleoside triphosphate hydrolases"/>
    <property type="match status" value="1"/>
</dbReference>
<evidence type="ECO:0000256" key="4">
    <source>
        <dbReference type="ARBA" id="ARBA00022806"/>
    </source>
</evidence>
<dbReference type="PROSITE" id="PS51192">
    <property type="entry name" value="HELICASE_ATP_BIND_1"/>
    <property type="match status" value="1"/>
</dbReference>
<dbReference type="SMART" id="SM00487">
    <property type="entry name" value="DEXDc"/>
    <property type="match status" value="1"/>
</dbReference>
<dbReference type="EMBL" id="CP041186">
    <property type="protein sequence ID" value="QDG50020.1"/>
    <property type="molecule type" value="Genomic_DNA"/>
</dbReference>
<dbReference type="EC" id="5.6.2.4" evidence="8"/>
<dbReference type="AlphaFoldDB" id="A0A4Y6PP31"/>
<evidence type="ECO:0000256" key="2">
    <source>
        <dbReference type="ARBA" id="ARBA00022741"/>
    </source>
</evidence>
<dbReference type="Pfam" id="PF16203">
    <property type="entry name" value="ERCC3_RAD25_C"/>
    <property type="match status" value="1"/>
</dbReference>
<evidence type="ECO:0000259" key="11">
    <source>
        <dbReference type="PROSITE" id="PS51194"/>
    </source>
</evidence>
<dbReference type="GO" id="GO:0003677">
    <property type="term" value="F:DNA binding"/>
    <property type="evidence" value="ECO:0007669"/>
    <property type="project" value="InterPro"/>
</dbReference>
<comment type="catalytic activity">
    <reaction evidence="9">
        <text>ATP + H2O = ADP + phosphate + H(+)</text>
        <dbReference type="Rhea" id="RHEA:13065"/>
        <dbReference type="ChEBI" id="CHEBI:15377"/>
        <dbReference type="ChEBI" id="CHEBI:15378"/>
        <dbReference type="ChEBI" id="CHEBI:30616"/>
        <dbReference type="ChEBI" id="CHEBI:43474"/>
        <dbReference type="ChEBI" id="CHEBI:456216"/>
        <dbReference type="EC" id="5.6.2.4"/>
    </reaction>
</comment>
<organism evidence="12 13">
    <name type="scientific">Persicimonas caeni</name>
    <dbReference type="NCBI Taxonomy" id="2292766"/>
    <lineage>
        <taxon>Bacteria</taxon>
        <taxon>Deltaproteobacteria</taxon>
        <taxon>Bradymonadales</taxon>
        <taxon>Bradymonadaceae</taxon>
        <taxon>Persicimonas</taxon>
    </lineage>
</organism>
<keyword evidence="3" id="KW-0378">Hydrolase</keyword>
<dbReference type="InterPro" id="IPR050615">
    <property type="entry name" value="ATP-dep_DNA_Helicase"/>
</dbReference>
<keyword evidence="5" id="KW-0067">ATP-binding</keyword>
<gene>
    <name evidence="12" type="ORF">FIV42_04470</name>
</gene>
<protein>
    <recommendedName>
        <fullName evidence="8">DNA 3'-5' helicase</fullName>
        <ecNumber evidence="8">5.6.2.4</ecNumber>
    </recommendedName>
</protein>
<dbReference type="Pfam" id="PF13625">
    <property type="entry name" value="Helicase_C_3"/>
    <property type="match status" value="1"/>
</dbReference>
<keyword evidence="4 12" id="KW-0347">Helicase</keyword>
<evidence type="ECO:0000256" key="3">
    <source>
        <dbReference type="ARBA" id="ARBA00022801"/>
    </source>
</evidence>
<dbReference type="SMART" id="SM00490">
    <property type="entry name" value="HELICc"/>
    <property type="match status" value="1"/>
</dbReference>
<dbReference type="GO" id="GO:0043138">
    <property type="term" value="F:3'-5' DNA helicase activity"/>
    <property type="evidence" value="ECO:0007669"/>
    <property type="project" value="UniProtKB-EC"/>
</dbReference>
<dbReference type="Gene3D" id="3.40.50.300">
    <property type="entry name" value="P-loop containing nucleotide triphosphate hydrolases"/>
    <property type="match status" value="2"/>
</dbReference>
<sequence length="557" mass="63249">MSYNPSNPLIVQSDRTVLLETANDKFEEARDALSVFAEIVKSPEHIHTYRISPLSLWNASALGYTPEQVKDQLTKYSKYEVPDNLIFDINDFMSRYGRIKLISDAGDHWLVSEDLTLLEEVVRQRRVEPFIDGDVRNGRVKVTKDQRGFIKHALIQVGYPVEDLAGYVEGDPLDIALRDTTLQGKDFGLRDYQREAVDAFWAGGTERGGSGTIVLPCGAGKTIVAIGTMDVVKEHTLVLTTNVTALRQWRDEIIDKTDIDPDMVGEYSGDNKEIKPLTITTYQILTYRKSKEDEFKHFGLFNESNWGLIVYDEVHLLPAPVFRAVANLQSRRRLGLTATLVREDGKEDEVFSLIGPKKYDVPWRVLEKKGFIATAQCKEIRVPFRDDDLRLTYALAEPREKYKLAATNPAKLQVIEDLLEEHTDDQVLIIGQYLDQLDDIQELTGAPIITGRTKQADRDVLYKKFRSGEVPVLVVSKVANFAVDLPDANVAIQVSGTFGSRQEEAQRLGRILRPKENGNEAHFYSVVTRDTTEQDYSNKRQLFLTEQGYRYHIETVE</sequence>
<dbReference type="GO" id="GO:0005524">
    <property type="term" value="F:ATP binding"/>
    <property type="evidence" value="ECO:0007669"/>
    <property type="project" value="UniProtKB-KW"/>
</dbReference>
<dbReference type="InterPro" id="IPR027417">
    <property type="entry name" value="P-loop_NTPase"/>
</dbReference>
<reference evidence="12 13" key="1">
    <citation type="submission" date="2019-06" db="EMBL/GenBank/DDBJ databases">
        <title>Persicimonas caeni gen. nov., sp. nov., a predatory bacterium isolated from solar saltern.</title>
        <authorList>
            <person name="Wang S."/>
        </authorList>
    </citation>
    <scope>NUCLEOTIDE SEQUENCE [LARGE SCALE GENOMIC DNA]</scope>
    <source>
        <strain evidence="12 13">YN101</strain>
    </source>
</reference>
<dbReference type="RefSeq" id="WP_141196516.1">
    <property type="nucleotide sequence ID" value="NZ_CP041186.1"/>
</dbReference>
<dbReference type="CDD" id="cd18029">
    <property type="entry name" value="DEXHc_XPB"/>
    <property type="match status" value="1"/>
</dbReference>
<keyword evidence="6" id="KW-0413">Isomerase</keyword>
<feature type="domain" description="Helicase ATP-binding" evidence="10">
    <location>
        <begin position="202"/>
        <end position="358"/>
    </location>
</feature>
<dbReference type="Proteomes" id="UP000315995">
    <property type="component" value="Chromosome"/>
</dbReference>
<comment type="catalytic activity">
    <reaction evidence="7">
        <text>Couples ATP hydrolysis with the unwinding of duplex DNA by translocating in the 3'-5' direction.</text>
        <dbReference type="EC" id="5.6.2.4"/>
    </reaction>
</comment>
<dbReference type="NCBIfam" id="NF045503">
    <property type="entry name" value="repair_heli_XPB"/>
    <property type="match status" value="1"/>
</dbReference>
<dbReference type="PROSITE" id="PS51194">
    <property type="entry name" value="HELICASE_CTER"/>
    <property type="match status" value="1"/>
</dbReference>
<evidence type="ECO:0000256" key="7">
    <source>
        <dbReference type="ARBA" id="ARBA00034617"/>
    </source>
</evidence>
<accession>A0A5B8Y0X6</accession>
<dbReference type="InterPro" id="IPR006935">
    <property type="entry name" value="Helicase/UvrB_N"/>
</dbReference>
<dbReference type="GO" id="GO:0016787">
    <property type="term" value="F:hydrolase activity"/>
    <property type="evidence" value="ECO:0007669"/>
    <property type="project" value="UniProtKB-KW"/>
</dbReference>
<comment type="similarity">
    <text evidence="1">Belongs to the helicase family. RAD25/XPB subfamily.</text>
</comment>
<evidence type="ECO:0000256" key="8">
    <source>
        <dbReference type="ARBA" id="ARBA00034808"/>
    </source>
</evidence>
<dbReference type="Pfam" id="PF04851">
    <property type="entry name" value="ResIII"/>
    <property type="match status" value="1"/>
</dbReference>
<name>A0A4Y6PP31_PERCE</name>
<keyword evidence="13" id="KW-1185">Reference proteome</keyword>
<evidence type="ECO:0000256" key="1">
    <source>
        <dbReference type="ARBA" id="ARBA00006637"/>
    </source>
</evidence>
<evidence type="ECO:0000256" key="6">
    <source>
        <dbReference type="ARBA" id="ARBA00023235"/>
    </source>
</evidence>
<dbReference type="InterPro" id="IPR001650">
    <property type="entry name" value="Helicase_C-like"/>
</dbReference>
<keyword evidence="2" id="KW-0547">Nucleotide-binding</keyword>
<dbReference type="InterPro" id="IPR032438">
    <property type="entry name" value="ERCC3_RAD25_C"/>
</dbReference>
<evidence type="ECO:0000256" key="5">
    <source>
        <dbReference type="ARBA" id="ARBA00022840"/>
    </source>
</evidence>